<reference evidence="13 14" key="1">
    <citation type="journal article" date="2015" name="Stand. Genomic Sci.">
        <title>Genomic Encyclopedia of Bacterial and Archaeal Type Strains, Phase III: the genomes of soil and plant-associated and newly described type strains.</title>
        <authorList>
            <person name="Whitman W.B."/>
            <person name="Woyke T."/>
            <person name="Klenk H.P."/>
            <person name="Zhou Y."/>
            <person name="Lilburn T.G."/>
            <person name="Beck B.J."/>
            <person name="De Vos P."/>
            <person name="Vandamme P."/>
            <person name="Eisen J.A."/>
            <person name="Garrity G."/>
            <person name="Hugenholtz P."/>
            <person name="Kyrpides N.C."/>
        </authorList>
    </citation>
    <scope>NUCLEOTIDE SEQUENCE [LARGE SCALE GENOMIC DNA]</scope>
    <source>
        <strain evidence="13 14">A3</strain>
    </source>
</reference>
<dbReference type="PANTHER" id="PTHR45436">
    <property type="entry name" value="SENSOR HISTIDINE KINASE YKOH"/>
    <property type="match status" value="1"/>
</dbReference>
<dbReference type="InterPro" id="IPR003594">
    <property type="entry name" value="HATPase_dom"/>
</dbReference>
<dbReference type="Proteomes" id="UP000294862">
    <property type="component" value="Unassembled WGS sequence"/>
</dbReference>
<organism evidence="13 14">
    <name type="scientific">Dokdonella fugitiva</name>
    <dbReference type="NCBI Taxonomy" id="328517"/>
    <lineage>
        <taxon>Bacteria</taxon>
        <taxon>Pseudomonadati</taxon>
        <taxon>Pseudomonadota</taxon>
        <taxon>Gammaproteobacteria</taxon>
        <taxon>Lysobacterales</taxon>
        <taxon>Rhodanobacteraceae</taxon>
        <taxon>Dokdonella</taxon>
    </lineage>
</organism>
<dbReference type="SMART" id="SM00387">
    <property type="entry name" value="HATPase_c"/>
    <property type="match status" value="1"/>
</dbReference>
<dbReference type="SUPFAM" id="SSF49344">
    <property type="entry name" value="CBD9-like"/>
    <property type="match status" value="1"/>
</dbReference>
<feature type="domain" description="HAMP" evidence="12">
    <location>
        <begin position="385"/>
        <end position="440"/>
    </location>
</feature>
<dbReference type="CDD" id="cd06225">
    <property type="entry name" value="HAMP"/>
    <property type="match status" value="1"/>
</dbReference>
<dbReference type="Pfam" id="PF02518">
    <property type="entry name" value="HATPase_c"/>
    <property type="match status" value="1"/>
</dbReference>
<dbReference type="Gene3D" id="6.10.340.10">
    <property type="match status" value="1"/>
</dbReference>
<evidence type="ECO:0000256" key="8">
    <source>
        <dbReference type="ARBA" id="ARBA00022989"/>
    </source>
</evidence>
<comment type="subcellular location">
    <subcellularLocation>
        <location evidence="2">Membrane</location>
    </subcellularLocation>
</comment>
<dbReference type="InterPro" id="IPR003660">
    <property type="entry name" value="HAMP_dom"/>
</dbReference>
<dbReference type="CDD" id="cd00082">
    <property type="entry name" value="HisKA"/>
    <property type="match status" value="1"/>
</dbReference>
<dbReference type="GO" id="GO:0000155">
    <property type="term" value="F:phosphorelay sensor kinase activity"/>
    <property type="evidence" value="ECO:0007669"/>
    <property type="project" value="InterPro"/>
</dbReference>
<dbReference type="PROSITE" id="PS50885">
    <property type="entry name" value="HAMP"/>
    <property type="match status" value="1"/>
</dbReference>
<dbReference type="SMART" id="SM00304">
    <property type="entry name" value="HAMP"/>
    <property type="match status" value="1"/>
</dbReference>
<feature type="transmembrane region" description="Helical" evidence="10">
    <location>
        <begin position="361"/>
        <end position="385"/>
    </location>
</feature>
<dbReference type="SUPFAM" id="SSF47384">
    <property type="entry name" value="Homodimeric domain of signal transducing histidine kinase"/>
    <property type="match status" value="1"/>
</dbReference>
<keyword evidence="7 13" id="KW-0418">Kinase</keyword>
<gene>
    <name evidence="13" type="ORF">EV148_103286</name>
</gene>
<dbReference type="AlphaFoldDB" id="A0A4R2IB79"/>
<evidence type="ECO:0000259" key="12">
    <source>
        <dbReference type="PROSITE" id="PS50885"/>
    </source>
</evidence>
<evidence type="ECO:0000256" key="2">
    <source>
        <dbReference type="ARBA" id="ARBA00004370"/>
    </source>
</evidence>
<keyword evidence="5" id="KW-0808">Transferase</keyword>
<evidence type="ECO:0000256" key="9">
    <source>
        <dbReference type="ARBA" id="ARBA00023012"/>
    </source>
</evidence>
<evidence type="ECO:0000256" key="3">
    <source>
        <dbReference type="ARBA" id="ARBA00012438"/>
    </source>
</evidence>
<keyword evidence="4" id="KW-0597">Phosphoprotein</keyword>
<evidence type="ECO:0000313" key="13">
    <source>
        <dbReference type="EMBL" id="TCO41366.1"/>
    </source>
</evidence>
<keyword evidence="14" id="KW-1185">Reference proteome</keyword>
<dbReference type="InterPro" id="IPR036097">
    <property type="entry name" value="HisK_dim/P_sf"/>
</dbReference>
<evidence type="ECO:0000256" key="5">
    <source>
        <dbReference type="ARBA" id="ARBA00022679"/>
    </source>
</evidence>
<evidence type="ECO:0000259" key="11">
    <source>
        <dbReference type="PROSITE" id="PS50109"/>
    </source>
</evidence>
<protein>
    <recommendedName>
        <fullName evidence="3">histidine kinase</fullName>
        <ecNumber evidence="3">2.7.13.3</ecNumber>
    </recommendedName>
</protein>
<evidence type="ECO:0000256" key="4">
    <source>
        <dbReference type="ARBA" id="ARBA00022553"/>
    </source>
</evidence>
<dbReference type="GO" id="GO:0016020">
    <property type="term" value="C:membrane"/>
    <property type="evidence" value="ECO:0007669"/>
    <property type="project" value="UniProtKB-SubCell"/>
</dbReference>
<dbReference type="InterPro" id="IPR036890">
    <property type="entry name" value="HATPase_C_sf"/>
</dbReference>
<name>A0A4R2IB79_9GAMM</name>
<evidence type="ECO:0000256" key="1">
    <source>
        <dbReference type="ARBA" id="ARBA00000085"/>
    </source>
</evidence>
<dbReference type="EC" id="2.7.13.3" evidence="3"/>
<comment type="catalytic activity">
    <reaction evidence="1">
        <text>ATP + protein L-histidine = ADP + protein N-phospho-L-histidine.</text>
        <dbReference type="EC" id="2.7.13.3"/>
    </reaction>
</comment>
<dbReference type="InterPro" id="IPR005467">
    <property type="entry name" value="His_kinase_dom"/>
</dbReference>
<evidence type="ECO:0000256" key="7">
    <source>
        <dbReference type="ARBA" id="ARBA00022777"/>
    </source>
</evidence>
<accession>A0A4R2IB79</accession>
<dbReference type="Gene3D" id="2.60.40.1190">
    <property type="match status" value="1"/>
</dbReference>
<evidence type="ECO:0000313" key="14">
    <source>
        <dbReference type="Proteomes" id="UP000294862"/>
    </source>
</evidence>
<keyword evidence="8 10" id="KW-1133">Transmembrane helix</keyword>
<dbReference type="InterPro" id="IPR050428">
    <property type="entry name" value="TCS_sensor_his_kinase"/>
</dbReference>
<keyword evidence="6 10" id="KW-0812">Transmembrane</keyword>
<dbReference type="EMBL" id="SLWQ01000003">
    <property type="protein sequence ID" value="TCO41366.1"/>
    <property type="molecule type" value="Genomic_DNA"/>
</dbReference>
<evidence type="ECO:0000256" key="6">
    <source>
        <dbReference type="ARBA" id="ARBA00022692"/>
    </source>
</evidence>
<comment type="caution">
    <text evidence="13">The sequence shown here is derived from an EMBL/GenBank/DDBJ whole genome shotgun (WGS) entry which is preliminary data.</text>
</comment>
<dbReference type="Pfam" id="PF00512">
    <property type="entry name" value="HisKA"/>
    <property type="match status" value="1"/>
</dbReference>
<dbReference type="Gene3D" id="3.30.565.10">
    <property type="entry name" value="Histidine kinase-like ATPase, C-terminal domain"/>
    <property type="match status" value="1"/>
</dbReference>
<dbReference type="PROSITE" id="PS50109">
    <property type="entry name" value="HIS_KIN"/>
    <property type="match status" value="1"/>
</dbReference>
<feature type="domain" description="Histidine kinase" evidence="11">
    <location>
        <begin position="448"/>
        <end position="664"/>
    </location>
</feature>
<keyword evidence="9" id="KW-0902">Two-component regulatory system</keyword>
<proteinExistence type="predicted"/>
<keyword evidence="10" id="KW-0472">Membrane</keyword>
<evidence type="ECO:0000256" key="10">
    <source>
        <dbReference type="SAM" id="Phobius"/>
    </source>
</evidence>
<sequence length="677" mass="71777">MSLRFKLLLVALSTLALPWAGWQFVRQVELLLRQGQEQALLASAGMLAKTVEARGIAWLPAGAVLYLQRAAERIVVDGYADDWSSLRPYAQALGPGDDAQKLRATIARDRDMLYLLAEVRDATRARFDPADARSAFGDYVDLVLVDGAESRRYRLTSAAPGAFEAPAQGEGERLPAHLSGMLQEDGSGYCIELRLPRGVMPERIGLAVHDSAFAEAAPAEPRRVIAYDEGAARSLQPLVPAHTRTRLVAADGWLVADAGRLDAAGVAARDAPGGFGNFVYRVLIAPGFGGSATLDGERPRLDASEVWQALSGVPATSWRAVDRGGAVVLTAAIPLQSADGQHGALVIEQANRALPLLANRALVGLAGSTLVALAIALAILLAFGASLSWRIRRLRNAAERAVRTSGRLDGPMPLADAPDELGDLARSFARLVDEVGAYTDYLRTLASKLSHELNTPLAIVKSSLDNLDHHDVPAAARPYLARARDGAERLGTIVRAMSEASRIERAIASAEAEDFDLRALVAGCADGYRALCDGRELRLELPPAAVPFHGAPDLVAQALDKLFDNACSFTPPGGWIALSLNADASGAVVRLANQGRPLPAAMQERLFDSLVSMRESSARGSGAVPHLGLGLYVVRLVAELHQGRADATNLADGSGVAFSLDMAGMPRRRLADAGSEG</sequence>
<dbReference type="RefSeq" id="WP_131996353.1">
    <property type="nucleotide sequence ID" value="NZ_SLWQ01000003.1"/>
</dbReference>
<dbReference type="Gene3D" id="1.10.287.130">
    <property type="match status" value="1"/>
</dbReference>
<dbReference type="PANTHER" id="PTHR45436:SF5">
    <property type="entry name" value="SENSOR HISTIDINE KINASE TRCS"/>
    <property type="match status" value="1"/>
</dbReference>
<dbReference type="OrthoDB" id="6735159at2"/>
<dbReference type="SUPFAM" id="SSF55874">
    <property type="entry name" value="ATPase domain of HSP90 chaperone/DNA topoisomerase II/histidine kinase"/>
    <property type="match status" value="1"/>
</dbReference>
<dbReference type="Pfam" id="PF00672">
    <property type="entry name" value="HAMP"/>
    <property type="match status" value="1"/>
</dbReference>
<dbReference type="InterPro" id="IPR003661">
    <property type="entry name" value="HisK_dim/P_dom"/>
</dbReference>
<dbReference type="SMART" id="SM00388">
    <property type="entry name" value="HisKA"/>
    <property type="match status" value="1"/>
</dbReference>